<dbReference type="Gene3D" id="3.40.30.10">
    <property type="entry name" value="Glutaredoxin"/>
    <property type="match status" value="1"/>
</dbReference>
<accession>A0A1Y5F389</accession>
<dbReference type="PROSITE" id="PS50404">
    <property type="entry name" value="GST_NTER"/>
    <property type="match status" value="1"/>
</dbReference>
<evidence type="ECO:0000313" key="2">
    <source>
        <dbReference type="EMBL" id="OUR94166.1"/>
    </source>
</evidence>
<organism evidence="2 3">
    <name type="scientific">Halobacteriovorax marinus</name>
    <dbReference type="NCBI Taxonomy" id="97084"/>
    <lineage>
        <taxon>Bacteria</taxon>
        <taxon>Pseudomonadati</taxon>
        <taxon>Bdellovibrionota</taxon>
        <taxon>Bacteriovoracia</taxon>
        <taxon>Bacteriovoracales</taxon>
        <taxon>Halobacteriovoraceae</taxon>
        <taxon>Halobacteriovorax</taxon>
    </lineage>
</organism>
<sequence length="188" mass="22409">MKLIGSTTSPYVRKVRLLLSNTEYEFEELKALTPEGAKLLGSYGPIKRIPILKVDQLTIFDSTLICEYLLEKRGIQLSIEEKLNLKLIDELCDSSIMLFQQKIWKIDHQWENTFSKRLYERAFGVLKTLEELQSRRKLTELQEDWLYCVLDWLSFRSVYDWQEAHPALKEFYESSREIEKYQSTRLEQ</sequence>
<name>A0A1Y5F389_9BACT</name>
<dbReference type="Pfam" id="PF13417">
    <property type="entry name" value="GST_N_3"/>
    <property type="match status" value="1"/>
</dbReference>
<dbReference type="SUPFAM" id="SSF52833">
    <property type="entry name" value="Thioredoxin-like"/>
    <property type="match status" value="1"/>
</dbReference>
<dbReference type="InterPro" id="IPR004045">
    <property type="entry name" value="Glutathione_S-Trfase_N"/>
</dbReference>
<protein>
    <recommendedName>
        <fullName evidence="1">GST N-terminal domain-containing protein</fullName>
    </recommendedName>
</protein>
<dbReference type="InterPro" id="IPR036249">
    <property type="entry name" value="Thioredoxin-like_sf"/>
</dbReference>
<dbReference type="AlphaFoldDB" id="A0A1Y5F389"/>
<reference evidence="3" key="1">
    <citation type="journal article" date="2017" name="Proc. Natl. Acad. Sci. U.S.A.">
        <title>Simulation of Deepwater Horizon oil plume reveals substrate specialization within a complex community of hydrocarbon-degraders.</title>
        <authorList>
            <person name="Hu P."/>
            <person name="Dubinsky E.A."/>
            <person name="Probst A.J."/>
            <person name="Wang J."/>
            <person name="Sieber C.M.K."/>
            <person name="Tom L.M."/>
            <person name="Gardinali P."/>
            <person name="Banfield J.F."/>
            <person name="Atlas R.M."/>
            <person name="Andersen G.L."/>
        </authorList>
    </citation>
    <scope>NUCLEOTIDE SEQUENCE [LARGE SCALE GENOMIC DNA]</scope>
</reference>
<dbReference type="Proteomes" id="UP000196531">
    <property type="component" value="Unassembled WGS sequence"/>
</dbReference>
<dbReference type="EMBL" id="MAAO01000011">
    <property type="protein sequence ID" value="OUR94166.1"/>
    <property type="molecule type" value="Genomic_DNA"/>
</dbReference>
<proteinExistence type="predicted"/>
<evidence type="ECO:0000259" key="1">
    <source>
        <dbReference type="PROSITE" id="PS50404"/>
    </source>
</evidence>
<dbReference type="Gene3D" id="1.20.1050.10">
    <property type="match status" value="1"/>
</dbReference>
<feature type="domain" description="GST N-terminal" evidence="1">
    <location>
        <begin position="1"/>
        <end position="77"/>
    </location>
</feature>
<evidence type="ECO:0000313" key="3">
    <source>
        <dbReference type="Proteomes" id="UP000196531"/>
    </source>
</evidence>
<gene>
    <name evidence="2" type="ORF">A9Q84_17850</name>
</gene>
<comment type="caution">
    <text evidence="2">The sequence shown here is derived from an EMBL/GenBank/DDBJ whole genome shotgun (WGS) entry which is preliminary data.</text>
</comment>